<evidence type="ECO:0000259" key="5">
    <source>
        <dbReference type="PROSITE" id="PS51819"/>
    </source>
</evidence>
<dbReference type="InterPro" id="IPR004360">
    <property type="entry name" value="Glyas_Fos-R_dOase_dom"/>
</dbReference>
<dbReference type="AlphaFoldDB" id="A0A356LL37"/>
<dbReference type="InterPro" id="IPR029068">
    <property type="entry name" value="Glyas_Bleomycin-R_OHBP_Dase"/>
</dbReference>
<evidence type="ECO:0000313" key="7">
    <source>
        <dbReference type="Proteomes" id="UP000264036"/>
    </source>
</evidence>
<dbReference type="SUPFAM" id="SSF54593">
    <property type="entry name" value="Glyoxalase/Bleomycin resistance protein/Dihydroxybiphenyl dioxygenase"/>
    <property type="match status" value="1"/>
</dbReference>
<keyword evidence="6" id="KW-0456">Lyase</keyword>
<evidence type="ECO:0000256" key="1">
    <source>
        <dbReference type="ARBA" id="ARBA00030291"/>
    </source>
</evidence>
<dbReference type="GO" id="GO:0019243">
    <property type="term" value="P:methylglyoxal catabolic process to D-lactate via S-lactoyl-glutathione"/>
    <property type="evidence" value="ECO:0007669"/>
    <property type="project" value="TreeGrafter"/>
</dbReference>
<dbReference type="Proteomes" id="UP000264036">
    <property type="component" value="Unassembled WGS sequence"/>
</dbReference>
<proteinExistence type="predicted"/>
<accession>A0A356LL37</accession>
<comment type="caution">
    <text evidence="6">The sequence shown here is derived from an EMBL/GenBank/DDBJ whole genome shotgun (WGS) entry which is preliminary data.</text>
</comment>
<reference evidence="6 7" key="1">
    <citation type="journal article" date="2018" name="Nat. Biotechnol.">
        <title>A standardized bacterial taxonomy based on genome phylogeny substantially revises the tree of life.</title>
        <authorList>
            <person name="Parks D.H."/>
            <person name="Chuvochina M."/>
            <person name="Waite D.W."/>
            <person name="Rinke C."/>
            <person name="Skarshewski A."/>
            <person name="Chaumeil P.A."/>
            <person name="Hugenholtz P."/>
        </authorList>
    </citation>
    <scope>NUCLEOTIDE SEQUENCE [LARGE SCALE GENOMIC DNA]</scope>
    <source>
        <strain evidence="6">UBA10707</strain>
    </source>
</reference>
<gene>
    <name evidence="6" type="ORF">DD666_17790</name>
</gene>
<dbReference type="InterPro" id="IPR037523">
    <property type="entry name" value="VOC_core"/>
</dbReference>
<organism evidence="6 7">
    <name type="scientific">Advenella kashmirensis</name>
    <dbReference type="NCBI Taxonomy" id="310575"/>
    <lineage>
        <taxon>Bacteria</taxon>
        <taxon>Pseudomonadati</taxon>
        <taxon>Pseudomonadota</taxon>
        <taxon>Betaproteobacteria</taxon>
        <taxon>Burkholderiales</taxon>
        <taxon>Alcaligenaceae</taxon>
    </lineage>
</organism>
<dbReference type="PANTHER" id="PTHR46036:SF5">
    <property type="entry name" value="LACTOYLGLUTATHIONE LYASE"/>
    <property type="match status" value="1"/>
</dbReference>
<evidence type="ECO:0000313" key="6">
    <source>
        <dbReference type="EMBL" id="HBP31245.1"/>
    </source>
</evidence>
<feature type="domain" description="VOC" evidence="5">
    <location>
        <begin position="3"/>
        <end position="126"/>
    </location>
</feature>
<dbReference type="EMBL" id="DOEK01000036">
    <property type="protein sequence ID" value="HBP31245.1"/>
    <property type="molecule type" value="Genomic_DNA"/>
</dbReference>
<dbReference type="PANTHER" id="PTHR46036">
    <property type="entry name" value="LACTOYLGLUTATHIONE LYASE"/>
    <property type="match status" value="1"/>
</dbReference>
<protein>
    <recommendedName>
        <fullName evidence="2">Aldoketomutase</fullName>
    </recommendedName>
    <alternativeName>
        <fullName evidence="1">Ketone-aldehyde mutase</fullName>
    </alternativeName>
    <alternativeName>
        <fullName evidence="3">Methylglyoxalase</fullName>
    </alternativeName>
    <alternativeName>
        <fullName evidence="4">S-D-lactoylglutathione methylglyoxal lyase</fullName>
    </alternativeName>
</protein>
<name>A0A356LL37_9BURK</name>
<dbReference type="PROSITE" id="PS51819">
    <property type="entry name" value="VOC"/>
    <property type="match status" value="1"/>
</dbReference>
<evidence type="ECO:0000256" key="4">
    <source>
        <dbReference type="ARBA" id="ARBA00033298"/>
    </source>
</evidence>
<evidence type="ECO:0000256" key="3">
    <source>
        <dbReference type="ARBA" id="ARBA00032460"/>
    </source>
</evidence>
<evidence type="ECO:0000256" key="2">
    <source>
        <dbReference type="ARBA" id="ARBA00030892"/>
    </source>
</evidence>
<dbReference type="Pfam" id="PF00903">
    <property type="entry name" value="Glyoxalase"/>
    <property type="match status" value="1"/>
</dbReference>
<dbReference type="GO" id="GO:0004462">
    <property type="term" value="F:lactoylglutathione lyase activity"/>
    <property type="evidence" value="ECO:0007669"/>
    <property type="project" value="TreeGrafter"/>
</dbReference>
<dbReference type="GO" id="GO:0005737">
    <property type="term" value="C:cytoplasm"/>
    <property type="evidence" value="ECO:0007669"/>
    <property type="project" value="TreeGrafter"/>
</dbReference>
<dbReference type="Gene3D" id="3.10.180.10">
    <property type="entry name" value="2,3-Dihydroxybiphenyl 1,2-Dioxygenase, domain 1"/>
    <property type="match status" value="1"/>
</dbReference>
<sequence length="131" mass="15006">MAKVIHVMLRCLDLAASKAFYKTAFGLEPAHELDFPDFTLSYLRNAENDMEIELTWNKGRQQPYSHGDGYGHVAVCVDDLEAEHARLVQAGLSPLEIKRFHDGDTLLARFFFILDPDGYKIEVLQRHGHYQ</sequence>